<dbReference type="CDD" id="cd06127">
    <property type="entry name" value="DEDDh"/>
    <property type="match status" value="1"/>
</dbReference>
<comment type="caution">
    <text evidence="15">The sequence shown here is derived from an EMBL/GenBank/DDBJ whole genome shotgun (WGS) entry which is preliminary data.</text>
</comment>
<comment type="subcellular location">
    <subcellularLocation>
        <location evidence="11">Cytoplasm</location>
    </subcellularLocation>
</comment>
<dbReference type="NCBIfam" id="TIGR01405">
    <property type="entry name" value="polC_Gram_pos"/>
    <property type="match status" value="1"/>
</dbReference>
<dbReference type="PANTHER" id="PTHR32294:SF5">
    <property type="entry name" value="DNA POLYMERASE III POLC-TYPE"/>
    <property type="match status" value="1"/>
</dbReference>
<evidence type="ECO:0000256" key="8">
    <source>
        <dbReference type="ARBA" id="ARBA00022839"/>
    </source>
</evidence>
<evidence type="ECO:0000256" key="6">
    <source>
        <dbReference type="ARBA" id="ARBA00022722"/>
    </source>
</evidence>
<keyword evidence="7 11" id="KW-0378">Hydrolase</keyword>
<keyword evidence="12" id="KW-0175">Coiled coil</keyword>
<dbReference type="InterPro" id="IPR029460">
    <property type="entry name" value="DNAPol_HHH"/>
</dbReference>
<dbReference type="Pfam" id="PF07733">
    <property type="entry name" value="DNA_pol3_alpha"/>
    <property type="match status" value="1"/>
</dbReference>
<dbReference type="InterPro" id="IPR036397">
    <property type="entry name" value="RNaseH_sf"/>
</dbReference>
<dbReference type="Gene3D" id="6.10.140.1510">
    <property type="match status" value="1"/>
</dbReference>
<dbReference type="Pfam" id="PF14579">
    <property type="entry name" value="HHH_6"/>
    <property type="match status" value="1"/>
</dbReference>
<keyword evidence="3 11" id="KW-0808">Transferase</keyword>
<evidence type="ECO:0000256" key="12">
    <source>
        <dbReference type="SAM" id="Coils"/>
    </source>
</evidence>
<sequence length="1427" mass="158296">MAERWEKALANPQLSGCLALRRVRVNRASGNMRIDFSASRLLTQRERQTVRESFAKEFPRAQVDVSFAYPGGFAFDEKGMTYLLERLFENEAGARAFLRGDNWQFADDTLSFSVSAGAGRAFLARKNVDAQLAAILRAEFGREVKVRFVEPENMSEILAKIREDRVREEERSAALQQDRVRHEEKKAQARADGAAFGKVISDNPIPMDELTEATGRCVLTGEVLSVNVVDSKKGNTKIVTFAFSDYSDSVAGKLFLTERGEGTVAEKAERLLAVLKEGAWILARGEYRYDDFSHEMVLMTTDIMAAPAPEREDNAPEKRVELHLHTQMSSMDACIPPAEAIARAAKWGHKAVAITDHGVLQSFPDAFGAAKKHDIKFIPGCEGYLIEDSAQLVERADDRDFHGATFVVVDVETTGLSPAKDAIIEIGAVRVENGELAGEYSQLVNPNRPLPERITELTGITGAMLADKPSFGEICEEFRRFIDGAVLVAHNASFDGAFFRNALAREGYAFENPLLDTLALVRNVYPGWKNHKLETVCKMLGVNNKHAHRAVDDARATAQAMLVAFQEMEKEHPVKLLSDLNRIYGSDASDQSWHIILLAASQTGMTNLNRLVSEAHLHHYRRRPRIPRGLIEKYREGLIVGSACEAGELFRAVVRGAGDAELLRIARFYDYLEIQPIGNNAFMLEEGTAKDEEALRDFNRKIVWLGEQLNKPVVATGDVHFMEPRDSAYRAILMATKGFEDADNQAPLYFRTTNEMLEEFRYLGEKKAREVVIENPNAIADRVGKVRLFIEHPEGKETFQPYWPEAADELRSITENRAKEIYGDPLPEIVRARIDKELGAIIGYGFATLYMIAVKLVRKSLADGYIVGSRGSVGSSAVAYFAGITEVDSLPPHYVCPKCKHSEFDVPAGFACGYDLPLKNCPVCGENMDRDGFNIPFEVFLGFKGDKVPDIDLNFSGVYQPVAHNYVKELFGAQNVFRAGTIGTVADKTAYGYVLKYLEERGISKSQAEKERLARGLIGAKRTTGQHPAGMVVLPQGYEIYQFTAIQHPADDVNSDTVTTHFDFSSMHDVLVKLDILGHDDPTMLRDLQDMTGIAPAQVPLKDPAVFAKILSLFSGTQALGVTPEEIGVATGTLGIPEFGTSFVRGMLTETLPSTMEELVRISGLSHGTGVWLDNAQEIIRKGIAPLRGCVCTRDDIMNQLMELGVEAKTAFDTMESVRKGKGLKPFMEEAMAAVGTPDWLVDSLKRINYMFPKSHAVAYVMMGLRIAYFKIFYPREYYCCYFKRNLEAFDASVMVGNLDHLRAAKAELLALPKEERDRKADALSLLDILVEMSARGIQIVLPDLYASAADRFLIDEQGRILPPLSTLPGVSVAQAQQILAARQDGPFISQEEMVRRKIPKSVVEALRAGGLLAQIPQSSQISLFDL</sequence>
<feature type="domain" description="Polymerase/histidinol phosphatase N-terminal" evidence="14">
    <location>
        <begin position="320"/>
        <end position="387"/>
    </location>
</feature>
<dbReference type="SUPFAM" id="SSF53098">
    <property type="entry name" value="Ribonuclease H-like"/>
    <property type="match status" value="1"/>
</dbReference>
<dbReference type="Gene3D" id="3.30.420.10">
    <property type="entry name" value="Ribonuclease H-like superfamily/Ribonuclease H"/>
    <property type="match status" value="1"/>
</dbReference>
<dbReference type="InterPro" id="IPR004805">
    <property type="entry name" value="DnaE2/DnaE/PolC"/>
</dbReference>
<gene>
    <name evidence="11" type="primary">polC</name>
    <name evidence="15" type="ORF">IAA64_14330</name>
</gene>
<dbReference type="SMART" id="SM00479">
    <property type="entry name" value="EXOIII"/>
    <property type="match status" value="1"/>
</dbReference>
<dbReference type="InterPro" id="IPR013520">
    <property type="entry name" value="Ribonucl_H"/>
</dbReference>
<reference evidence="15" key="1">
    <citation type="submission" date="2020-10" db="EMBL/GenBank/DDBJ databases">
        <authorList>
            <person name="Gilroy R."/>
        </authorList>
    </citation>
    <scope>NUCLEOTIDE SEQUENCE</scope>
    <source>
        <strain evidence="15">CHK183-6373</strain>
    </source>
</reference>
<reference evidence="15" key="2">
    <citation type="journal article" date="2021" name="PeerJ">
        <title>Extensive microbial diversity within the chicken gut microbiome revealed by metagenomics and culture.</title>
        <authorList>
            <person name="Gilroy R."/>
            <person name="Ravi A."/>
            <person name="Getino M."/>
            <person name="Pursley I."/>
            <person name="Horton D.L."/>
            <person name="Alikhan N.F."/>
            <person name="Baker D."/>
            <person name="Gharbi K."/>
            <person name="Hall N."/>
            <person name="Watson M."/>
            <person name="Adriaenssens E.M."/>
            <person name="Foster-Nyarko E."/>
            <person name="Jarju S."/>
            <person name="Secka A."/>
            <person name="Antonio M."/>
            <person name="Oren A."/>
            <person name="Chaudhuri R.R."/>
            <person name="La Ragione R."/>
            <person name="Hildebrand F."/>
            <person name="Pallen M.J."/>
        </authorList>
    </citation>
    <scope>NUCLEOTIDE SEQUENCE</scope>
    <source>
        <strain evidence="15">CHK183-6373</strain>
    </source>
</reference>
<dbReference type="CDD" id="cd04484">
    <property type="entry name" value="polC_OBF"/>
    <property type="match status" value="1"/>
</dbReference>
<dbReference type="InterPro" id="IPR011708">
    <property type="entry name" value="DNA_pol3_alpha_NTPase_dom"/>
</dbReference>
<evidence type="ECO:0000256" key="11">
    <source>
        <dbReference type="HAMAP-Rule" id="MF_00356"/>
    </source>
</evidence>
<evidence type="ECO:0000256" key="1">
    <source>
        <dbReference type="ARBA" id="ARBA00003452"/>
    </source>
</evidence>
<keyword evidence="6 11" id="KW-0540">Nuclease</keyword>
<dbReference type="HAMAP" id="MF_00356">
    <property type="entry name" value="DNApol_PolC"/>
    <property type="match status" value="1"/>
</dbReference>
<evidence type="ECO:0000256" key="4">
    <source>
        <dbReference type="ARBA" id="ARBA00022695"/>
    </source>
</evidence>
<dbReference type="SMART" id="SM00481">
    <property type="entry name" value="POLIIIAc"/>
    <property type="match status" value="1"/>
</dbReference>
<evidence type="ECO:0000256" key="7">
    <source>
        <dbReference type="ARBA" id="ARBA00022801"/>
    </source>
</evidence>
<dbReference type="CDD" id="cd07435">
    <property type="entry name" value="PHP_PolIIIA_POLC"/>
    <property type="match status" value="1"/>
</dbReference>
<evidence type="ECO:0000256" key="9">
    <source>
        <dbReference type="ARBA" id="ARBA00022932"/>
    </source>
</evidence>
<comment type="function">
    <text evidence="1 11">Required for replicative DNA synthesis. This DNA polymerase also exhibits 3' to 5' exonuclease activity.</text>
</comment>
<dbReference type="Gene3D" id="1.10.150.870">
    <property type="match status" value="1"/>
</dbReference>
<evidence type="ECO:0000313" key="16">
    <source>
        <dbReference type="Proteomes" id="UP000886884"/>
    </source>
</evidence>
<dbReference type="InterPro" id="IPR044923">
    <property type="entry name" value="PolC_middle_finger_sf"/>
</dbReference>
<dbReference type="Gene3D" id="2.40.50.140">
    <property type="entry name" value="Nucleic acid-binding proteins"/>
    <property type="match status" value="1"/>
</dbReference>
<dbReference type="PANTHER" id="PTHR32294">
    <property type="entry name" value="DNA POLYMERASE III SUBUNIT ALPHA"/>
    <property type="match status" value="1"/>
</dbReference>
<dbReference type="EC" id="2.7.7.7" evidence="11"/>
<dbReference type="Pfam" id="PF02811">
    <property type="entry name" value="PHP"/>
    <property type="match status" value="2"/>
</dbReference>
<evidence type="ECO:0000259" key="13">
    <source>
        <dbReference type="SMART" id="SM00479"/>
    </source>
</evidence>
<dbReference type="InterPro" id="IPR012337">
    <property type="entry name" value="RNaseH-like_sf"/>
</dbReference>
<keyword evidence="8 11" id="KW-0269">Exonuclease</keyword>
<comment type="catalytic activity">
    <reaction evidence="10 11">
        <text>DNA(n) + a 2'-deoxyribonucleoside 5'-triphosphate = DNA(n+1) + diphosphate</text>
        <dbReference type="Rhea" id="RHEA:22508"/>
        <dbReference type="Rhea" id="RHEA-COMP:17339"/>
        <dbReference type="Rhea" id="RHEA-COMP:17340"/>
        <dbReference type="ChEBI" id="CHEBI:33019"/>
        <dbReference type="ChEBI" id="CHEBI:61560"/>
        <dbReference type="ChEBI" id="CHEBI:173112"/>
        <dbReference type="EC" id="2.7.7.7"/>
    </reaction>
</comment>
<keyword evidence="4 11" id="KW-0548">Nucleotidyltransferase</keyword>
<dbReference type="GO" id="GO:0005737">
    <property type="term" value="C:cytoplasm"/>
    <property type="evidence" value="ECO:0007669"/>
    <property type="project" value="UniProtKB-SubCell"/>
</dbReference>
<feature type="coiled-coil region" evidence="12">
    <location>
        <begin position="158"/>
        <end position="192"/>
    </location>
</feature>
<dbReference type="Gene3D" id="1.10.150.700">
    <property type="entry name" value="PolC, middle finger domain"/>
    <property type="match status" value="1"/>
</dbReference>
<proteinExistence type="inferred from homology"/>
<evidence type="ECO:0000256" key="2">
    <source>
        <dbReference type="ARBA" id="ARBA00022490"/>
    </source>
</evidence>
<dbReference type="InterPro" id="IPR003141">
    <property type="entry name" value="Pol/His_phosphatase_N"/>
</dbReference>
<dbReference type="NCBIfam" id="NF001688">
    <property type="entry name" value="PRK00448.1"/>
    <property type="match status" value="1"/>
</dbReference>
<dbReference type="InterPro" id="IPR006054">
    <property type="entry name" value="DnaQ"/>
</dbReference>
<dbReference type="InterPro" id="IPR006308">
    <property type="entry name" value="Pol_III_a_PolC-type_gram_pos"/>
</dbReference>
<dbReference type="InterPro" id="IPR012340">
    <property type="entry name" value="NA-bd_OB-fold"/>
</dbReference>
<dbReference type="Pfam" id="PF00929">
    <property type="entry name" value="RNase_T"/>
    <property type="match status" value="1"/>
</dbReference>
<protein>
    <recommendedName>
        <fullName evidence="11">DNA polymerase III PolC-type</fullName>
        <shortName evidence="11">PolIII</shortName>
        <ecNumber evidence="11">2.7.7.7</ecNumber>
    </recommendedName>
</protein>
<evidence type="ECO:0000256" key="10">
    <source>
        <dbReference type="ARBA" id="ARBA00049244"/>
    </source>
</evidence>
<dbReference type="GO" id="GO:0006261">
    <property type="term" value="P:DNA-templated DNA replication"/>
    <property type="evidence" value="ECO:0007669"/>
    <property type="project" value="UniProtKB-UniRule"/>
</dbReference>
<evidence type="ECO:0000313" key="15">
    <source>
        <dbReference type="EMBL" id="HIV29136.1"/>
    </source>
</evidence>
<comment type="similarity">
    <text evidence="11">Belongs to the DNA polymerase type-C family. PolC subfamily.</text>
</comment>
<evidence type="ECO:0000256" key="5">
    <source>
        <dbReference type="ARBA" id="ARBA00022705"/>
    </source>
</evidence>
<evidence type="ECO:0000256" key="3">
    <source>
        <dbReference type="ARBA" id="ARBA00022679"/>
    </source>
</evidence>
<dbReference type="Gene3D" id="3.30.1900.20">
    <property type="match status" value="2"/>
</dbReference>
<dbReference type="GO" id="GO:0003887">
    <property type="term" value="F:DNA-directed DNA polymerase activity"/>
    <property type="evidence" value="ECO:0007669"/>
    <property type="project" value="UniProtKB-UniRule"/>
</dbReference>
<name>A0A9D1PAK0_9FIRM</name>
<accession>A0A9D1PAK0</accession>
<keyword evidence="2 11" id="KW-0963">Cytoplasm</keyword>
<keyword evidence="9 11" id="KW-0239">DNA-directed DNA polymerase</keyword>
<dbReference type="GO" id="GO:0003677">
    <property type="term" value="F:DNA binding"/>
    <property type="evidence" value="ECO:0007669"/>
    <property type="project" value="UniProtKB-UniRule"/>
</dbReference>
<dbReference type="FunFam" id="3.30.420.10:FF:000045">
    <property type="entry name" value="3'-5' exonuclease DinG"/>
    <property type="match status" value="1"/>
</dbReference>
<dbReference type="NCBIfam" id="TIGR00573">
    <property type="entry name" value="dnaq"/>
    <property type="match status" value="1"/>
</dbReference>
<dbReference type="Proteomes" id="UP000886884">
    <property type="component" value="Unassembled WGS sequence"/>
</dbReference>
<keyword evidence="5 11" id="KW-0235">DNA replication</keyword>
<dbReference type="InterPro" id="IPR040982">
    <property type="entry name" value="DNA_pol3_finger"/>
</dbReference>
<evidence type="ECO:0000259" key="14">
    <source>
        <dbReference type="SMART" id="SM00481"/>
    </source>
</evidence>
<organism evidence="15 16">
    <name type="scientific">Candidatus Ornithocaccomicrobium faecavium</name>
    <dbReference type="NCBI Taxonomy" id="2840890"/>
    <lineage>
        <taxon>Bacteria</taxon>
        <taxon>Bacillati</taxon>
        <taxon>Bacillota</taxon>
        <taxon>Clostridia</taxon>
        <taxon>Candidatus Ornithocaccomicrobium</taxon>
    </lineage>
</organism>
<dbReference type="Gene3D" id="3.20.20.140">
    <property type="entry name" value="Metal-dependent hydrolases"/>
    <property type="match status" value="2"/>
</dbReference>
<feature type="domain" description="Exonuclease" evidence="13">
    <location>
        <begin position="405"/>
        <end position="570"/>
    </location>
</feature>
<dbReference type="EMBL" id="DVOT01000256">
    <property type="protein sequence ID" value="HIV29136.1"/>
    <property type="molecule type" value="Genomic_DNA"/>
</dbReference>
<dbReference type="Pfam" id="PF17657">
    <property type="entry name" value="DNA_pol3_finger"/>
    <property type="match status" value="1"/>
</dbReference>
<dbReference type="InterPro" id="IPR004013">
    <property type="entry name" value="PHP_dom"/>
</dbReference>
<dbReference type="GO" id="GO:0008408">
    <property type="term" value="F:3'-5' exonuclease activity"/>
    <property type="evidence" value="ECO:0007669"/>
    <property type="project" value="UniProtKB-UniRule"/>
</dbReference>